<dbReference type="Proteomes" id="UP000419138">
    <property type="component" value="Unassembled WGS sequence"/>
</dbReference>
<sequence>MITIEADALLAILDKTMPHRAGEDDTPAELDVVILDCTRGYLHAVVRGSRTLAVARTPIRGGRWMAPLDYADALALRSWLESCATVRLDYDMTSGLPRLHFMEGAAEFAVPVAAHAAPVPWREVLGQLGRCADGSWGQGSRPVRLSSEDLVLWEHADAELDFHPLGSGLGFLVSAPDFRGFQMVLDVPAEPQQFTKPWISSLRTGSFLYQGKLYEVGAHYVDVLGHRWLMPTKPAPGQEPKAVSADVSTAALPLGVVLAVAGPLAPVSDFLSF</sequence>
<organism evidence="1 2">
    <name type="scientific">Streptomyces jumonjinensis</name>
    <dbReference type="NCBI Taxonomy" id="1945"/>
    <lineage>
        <taxon>Bacteria</taxon>
        <taxon>Bacillati</taxon>
        <taxon>Actinomycetota</taxon>
        <taxon>Actinomycetes</taxon>
        <taxon>Kitasatosporales</taxon>
        <taxon>Streptomycetaceae</taxon>
        <taxon>Streptomyces</taxon>
    </lineage>
</organism>
<keyword evidence="2" id="KW-1185">Reference proteome</keyword>
<accession>A0A646KTN0</accession>
<dbReference type="OrthoDB" id="4021669at2"/>
<reference evidence="1 2" key="1">
    <citation type="submission" date="2019-05" db="EMBL/GenBank/DDBJ databases">
        <title>Comparative genomics and metabolomics analyses of clavulanic acid producing Streptomyces species provides insight into specialized metabolism and evolution of beta-lactam biosynthetic gene clusters.</title>
        <authorList>
            <person name="Moore M.A."/>
            <person name="Cruz-Morales P."/>
            <person name="Barona Gomez F."/>
            <person name="Kapil T."/>
        </authorList>
    </citation>
    <scope>NUCLEOTIDE SEQUENCE [LARGE SCALE GENOMIC DNA]</scope>
    <source>
        <strain evidence="1 2">NRRL 5741</strain>
    </source>
</reference>
<comment type="caution">
    <text evidence="1">The sequence shown here is derived from an EMBL/GenBank/DDBJ whole genome shotgun (WGS) entry which is preliminary data.</text>
</comment>
<protein>
    <submittedName>
        <fullName evidence="1">Uncharacterized protein</fullName>
    </submittedName>
</protein>
<gene>
    <name evidence="1" type="ORF">FF041_36765</name>
</gene>
<dbReference type="RefSeq" id="WP_153526881.1">
    <property type="nucleotide sequence ID" value="NZ_JBEPDZ010000027.1"/>
</dbReference>
<proteinExistence type="predicted"/>
<name>A0A646KTN0_STRJU</name>
<dbReference type="EMBL" id="VCLA01000201">
    <property type="protein sequence ID" value="MQT05450.1"/>
    <property type="molecule type" value="Genomic_DNA"/>
</dbReference>
<evidence type="ECO:0000313" key="1">
    <source>
        <dbReference type="EMBL" id="MQT05450.1"/>
    </source>
</evidence>
<evidence type="ECO:0000313" key="2">
    <source>
        <dbReference type="Proteomes" id="UP000419138"/>
    </source>
</evidence>
<dbReference type="AlphaFoldDB" id="A0A646KTN0"/>